<dbReference type="SUPFAM" id="SSF53720">
    <property type="entry name" value="ALDH-like"/>
    <property type="match status" value="1"/>
</dbReference>
<evidence type="ECO:0000259" key="7">
    <source>
        <dbReference type="Pfam" id="PF00171"/>
    </source>
</evidence>
<comment type="function">
    <text evidence="5">Oxidizes proline to glutamate for use as a carbon and nitrogen source.</text>
</comment>
<evidence type="ECO:0000256" key="1">
    <source>
        <dbReference type="ARBA" id="ARBA00004786"/>
    </source>
</evidence>
<dbReference type="STRING" id="1517416.IDAT_06970"/>
<accession>A0A094IMM2</accession>
<comment type="pathway">
    <text evidence="1 5">Amino-acid degradation; L-proline degradation into L-glutamate; L-glutamate from L-proline: step 2/2.</text>
</comment>
<feature type="domain" description="Proline dehydrogenase" evidence="8">
    <location>
        <begin position="195"/>
        <end position="492"/>
    </location>
</feature>
<proteinExistence type="inferred from homology"/>
<dbReference type="NCBIfam" id="TIGR01238">
    <property type="entry name" value="D1pyr5carbox3"/>
    <property type="match status" value="1"/>
</dbReference>
<sequence length="1055" mass="115350">MFKASEVLTAQYSGADLGTLQRAITDNYLVDEDAYLQELMQLVPSDDATLDAVTERSAQLVKTVRERADGGGVDAFLQEYSLDTKEGIILMCLAEALLRIPDARTADALIQDRLSGGDWQKHMGESSSWLVNSGTWGLALTNAVINPTGQPMETPRGVFRRLTRRLGMPIVRKATYTAMRIMGKQFVLGRTIEEALKNSRANRDKGYTHAYDMLGEAALTGADARRYFDDYVNSIQVVAKEKFNNPKAPRPTISIKLSALHPRYESANHERVLTELASSLTDLVKLAKQADVGVTIDAEEADRHELSLELFEKVYRSGVCKGWPRFGLVVQAYSKRALPTLVWLTALAKECGDEIPVRLVKGAYWDSEIKLCQINGLTGYPVFTRKASTDVSYLACAHYLLCEQTDGAIYPQFATHNAQTVVAIRHLNEQYQRRIEFQRLHGMGDDLYDTLLQEDPNVTVRIYAPVGAHKDLLPYLVRRLLENGANTSFVHKLVDPATPVDELIKHPMRTIAKYETLANTKIPLPTQIFGDRKNSLGLNMNIHSQADDFIAAVQQYRDKQWQGGPIVNGDVVTAHHQVAIHSPQETSRNIGTICWGDKALAEQALNSANAAYRRWRDTDVEIRAQALEKFADLMEANREELIALCTLEAGKSLQDGIDEVREAVDFCRYYAVEARKLMGERIKLPGPTGETNELSVEGRGTFICISPWNFPLAIFTGQVVAALVTGNCVIAKPAEQTGLIAFRAVQLMLDAGIPGDVLHFMPGSGAEVGSFLTSQEDIGGVCFTGSTYTAQAINRALAARTSTIAPLIAETGGQNAMLIDSTALPEQAVTDIVASAFKSAGQRCSALRVLFVQDDIADRVIELLKGAMAELKVGDPMLHETDVGPVIDGAAKHSLEQHVNDISQAGRLIARAPMPDYTNGGTFVAPTAIEIDSINQLVKENFGPILHVIRYSADKIDEVINSINATGFGLTFGIHSRNETFAADVARRIDVGNVYINRNQIGAVVGVQPFGGRGLSGTGPKAGGPHYLPRFVTEKTRTNNITAVGGNATLLSLGD</sequence>
<dbReference type="eggNOG" id="COG0506">
    <property type="taxonomic scope" value="Bacteria"/>
</dbReference>
<comment type="similarity">
    <text evidence="5">In the N-terminal section; belongs to the proline dehydrogenase family.</text>
</comment>
<dbReference type="EC" id="1.2.1.88" evidence="5"/>
<keyword evidence="3 5" id="KW-0520">NAD</keyword>
<feature type="active site" evidence="6">
    <location>
        <position position="844"/>
    </location>
</feature>
<dbReference type="PIRSF" id="PIRSF000197">
    <property type="entry name" value="Bifunct_PutA"/>
    <property type="match status" value="1"/>
</dbReference>
<feature type="active site" evidence="6">
    <location>
        <position position="810"/>
    </location>
</feature>
<dbReference type="InterPro" id="IPR024082">
    <property type="entry name" value="PRODH_PutA_dom_II"/>
</dbReference>
<dbReference type="InterPro" id="IPR016160">
    <property type="entry name" value="Ald_DH_CS_CYS"/>
</dbReference>
<dbReference type="InterPro" id="IPR016162">
    <property type="entry name" value="Ald_DH_N"/>
</dbReference>
<keyword evidence="5" id="KW-0274">FAD</keyword>
<dbReference type="GO" id="GO:0010133">
    <property type="term" value="P:L-proline catabolic process to L-glutamate"/>
    <property type="evidence" value="ECO:0007669"/>
    <property type="project" value="UniProtKB-UniRule"/>
</dbReference>
<dbReference type="PANTHER" id="PTHR42862">
    <property type="entry name" value="DELTA-1-PYRROLINE-5-CARBOXYLATE DEHYDROGENASE 1, ISOFORM A-RELATED"/>
    <property type="match status" value="1"/>
</dbReference>
<evidence type="ECO:0000259" key="9">
    <source>
        <dbReference type="Pfam" id="PF14850"/>
    </source>
</evidence>
<dbReference type="InterPro" id="IPR025703">
    <property type="entry name" value="Bifunct_PutA"/>
</dbReference>
<evidence type="ECO:0000256" key="2">
    <source>
        <dbReference type="ARBA" id="ARBA00023002"/>
    </source>
</evidence>
<evidence type="ECO:0000256" key="5">
    <source>
        <dbReference type="PIRNR" id="PIRNR000197"/>
    </source>
</evidence>
<dbReference type="OrthoDB" id="9812625at2"/>
<dbReference type="InterPro" id="IPR015590">
    <property type="entry name" value="Aldehyde_DH_dom"/>
</dbReference>
<dbReference type="FunFam" id="3.40.309.10:FF:000005">
    <property type="entry name" value="1-pyrroline-5-carboxylate dehydrogenase 1"/>
    <property type="match status" value="1"/>
</dbReference>
<dbReference type="SUPFAM" id="SSF51730">
    <property type="entry name" value="FAD-linked oxidoreductase"/>
    <property type="match status" value="1"/>
</dbReference>
<dbReference type="EC" id="1.5.5.2" evidence="5"/>
<dbReference type="UniPathway" id="UPA00261">
    <property type="reaction ID" value="UER00373"/>
</dbReference>
<dbReference type="CDD" id="cd07125">
    <property type="entry name" value="ALDH_PutA-P5CDH"/>
    <property type="match status" value="1"/>
</dbReference>
<dbReference type="eggNOG" id="COG4230">
    <property type="taxonomic scope" value="Bacteria"/>
</dbReference>
<dbReference type="PROSITE" id="PS00070">
    <property type="entry name" value="ALDEHYDE_DEHYDR_CYS"/>
    <property type="match status" value="1"/>
</dbReference>
<dbReference type="InterPro" id="IPR005933">
    <property type="entry name" value="PutA_C"/>
</dbReference>
<comment type="catalytic activity">
    <reaction evidence="5">
        <text>L-proline + a quinone = (S)-1-pyrroline-5-carboxylate + a quinol + H(+)</text>
        <dbReference type="Rhea" id="RHEA:23784"/>
        <dbReference type="ChEBI" id="CHEBI:15378"/>
        <dbReference type="ChEBI" id="CHEBI:17388"/>
        <dbReference type="ChEBI" id="CHEBI:24646"/>
        <dbReference type="ChEBI" id="CHEBI:60039"/>
        <dbReference type="ChEBI" id="CHEBI:132124"/>
        <dbReference type="EC" id="1.5.5.2"/>
    </reaction>
</comment>
<comment type="pathway">
    <text evidence="5">Amino-acid degradation; L-proline degradation into L-glutamate; L-glutamate from L-proline: step 1/2.</text>
</comment>
<dbReference type="Gene3D" id="3.40.605.10">
    <property type="entry name" value="Aldehyde Dehydrogenase, Chain A, domain 1"/>
    <property type="match status" value="1"/>
</dbReference>
<dbReference type="InterPro" id="IPR029041">
    <property type="entry name" value="FAD-linked_oxidoreductase-like"/>
</dbReference>
<dbReference type="GO" id="GO:0004657">
    <property type="term" value="F:proline dehydrogenase activity"/>
    <property type="evidence" value="ECO:0007669"/>
    <property type="project" value="UniProtKB-UniRule"/>
</dbReference>
<evidence type="ECO:0000256" key="3">
    <source>
        <dbReference type="ARBA" id="ARBA00023027"/>
    </source>
</evidence>
<keyword evidence="11" id="KW-1185">Reference proteome</keyword>
<dbReference type="InterPro" id="IPR002872">
    <property type="entry name" value="Proline_DH_dom"/>
</dbReference>
<dbReference type="AlphaFoldDB" id="A0A094IMM2"/>
<evidence type="ECO:0000313" key="10">
    <source>
        <dbReference type="EMBL" id="KFZ28930.1"/>
    </source>
</evidence>
<dbReference type="Pfam" id="PF14850">
    <property type="entry name" value="Pro_dh-DNA_bdg"/>
    <property type="match status" value="1"/>
</dbReference>
<dbReference type="GO" id="GO:0009898">
    <property type="term" value="C:cytoplasmic side of plasma membrane"/>
    <property type="evidence" value="ECO:0007669"/>
    <property type="project" value="TreeGrafter"/>
</dbReference>
<comment type="similarity">
    <text evidence="5">In the C-terminal section; belongs to the aldehyde dehydrogenase family.</text>
</comment>
<dbReference type="InterPro" id="IPR050485">
    <property type="entry name" value="Proline_metab_enzyme"/>
</dbReference>
<comment type="cofactor">
    <cofactor evidence="5">
        <name>FAD</name>
        <dbReference type="ChEBI" id="CHEBI:57692"/>
    </cofactor>
</comment>
<evidence type="ECO:0000259" key="8">
    <source>
        <dbReference type="Pfam" id="PF01619"/>
    </source>
</evidence>
<keyword evidence="5" id="KW-0678">Repressor</keyword>
<feature type="domain" description="Aldehyde dehydrogenase" evidence="7">
    <location>
        <begin position="576"/>
        <end position="1036"/>
    </location>
</feature>
<dbReference type="PANTHER" id="PTHR42862:SF1">
    <property type="entry name" value="DELTA-1-PYRROLINE-5-CARBOXYLATE DEHYDROGENASE 2, ISOFORM A-RELATED"/>
    <property type="match status" value="1"/>
</dbReference>
<comment type="caution">
    <text evidence="10">The sequence shown here is derived from an EMBL/GenBank/DDBJ whole genome shotgun (WGS) entry which is preliminary data.</text>
</comment>
<dbReference type="InterPro" id="IPR016163">
    <property type="entry name" value="Ald_DH_C"/>
</dbReference>
<dbReference type="Proteomes" id="UP000053718">
    <property type="component" value="Unassembled WGS sequence"/>
</dbReference>
<evidence type="ECO:0000256" key="4">
    <source>
        <dbReference type="ARBA" id="ARBA00048142"/>
    </source>
</evidence>
<dbReference type="Gene3D" id="1.20.5.460">
    <property type="entry name" value="Single helix bin"/>
    <property type="match status" value="1"/>
</dbReference>
<dbReference type="EMBL" id="JPIN01000006">
    <property type="protein sequence ID" value="KFZ28930.1"/>
    <property type="molecule type" value="Genomic_DNA"/>
</dbReference>
<reference evidence="10 11" key="1">
    <citation type="submission" date="2014-06" db="EMBL/GenBank/DDBJ databases">
        <title>Draft genome sequence of Idiomarina sp. MCCC 1A10513.</title>
        <authorList>
            <person name="Du J."/>
            <person name="Lai Q."/>
            <person name="Shao Z."/>
        </authorList>
    </citation>
    <scope>NUCLEOTIDE SEQUENCE [LARGE SCALE GENOMIC DNA]</scope>
    <source>
        <strain evidence="10 11">MCCC 1A10513</strain>
    </source>
</reference>
<evidence type="ECO:0000313" key="11">
    <source>
        <dbReference type="Proteomes" id="UP000053718"/>
    </source>
</evidence>
<protein>
    <recommendedName>
        <fullName evidence="5">Bifunctional protein PutA</fullName>
    </recommendedName>
    <domain>
        <recommendedName>
            <fullName evidence="5">Proline dehydrogenase</fullName>
            <ecNumber evidence="5">1.5.5.2</ecNumber>
        </recommendedName>
        <alternativeName>
            <fullName evidence="5">Proline oxidase</fullName>
        </alternativeName>
    </domain>
    <domain>
        <recommendedName>
            <fullName evidence="5">Delta-1-pyrroline-5-carboxylate dehydrogenase</fullName>
            <shortName evidence="5">P5C dehydrogenase</shortName>
            <ecNumber evidence="5">1.2.1.88</ecNumber>
        </recommendedName>
        <alternativeName>
            <fullName evidence="5">L-glutamate gamma-semialdehyde dehydrogenase</fullName>
        </alternativeName>
    </domain>
</protein>
<dbReference type="SUPFAM" id="SSF81935">
    <property type="entry name" value="N-terminal domain of bifunctional PutA protein"/>
    <property type="match status" value="1"/>
</dbReference>
<feature type="domain" description="Proline dehydrogenase PutA" evidence="9">
    <location>
        <begin position="73"/>
        <end position="186"/>
    </location>
</feature>
<name>A0A094IMM2_9GAMM</name>
<keyword evidence="5" id="KW-0642">Proline metabolism</keyword>
<keyword evidence="2 5" id="KW-0560">Oxidoreductase</keyword>
<dbReference type="InterPro" id="IPR016161">
    <property type="entry name" value="Ald_DH/histidinol_DH"/>
</dbReference>
<organism evidence="10 11">
    <name type="scientific">Pseudidiomarina atlantica</name>
    <dbReference type="NCBI Taxonomy" id="1517416"/>
    <lineage>
        <taxon>Bacteria</taxon>
        <taxon>Pseudomonadati</taxon>
        <taxon>Pseudomonadota</taxon>
        <taxon>Gammaproteobacteria</taxon>
        <taxon>Alteromonadales</taxon>
        <taxon>Idiomarinaceae</taxon>
        <taxon>Pseudidiomarina</taxon>
    </lineage>
</organism>
<comment type="catalytic activity">
    <reaction evidence="4 5">
        <text>L-glutamate 5-semialdehyde + NAD(+) + H2O = L-glutamate + NADH + 2 H(+)</text>
        <dbReference type="Rhea" id="RHEA:30235"/>
        <dbReference type="ChEBI" id="CHEBI:15377"/>
        <dbReference type="ChEBI" id="CHEBI:15378"/>
        <dbReference type="ChEBI" id="CHEBI:29985"/>
        <dbReference type="ChEBI" id="CHEBI:57540"/>
        <dbReference type="ChEBI" id="CHEBI:57945"/>
        <dbReference type="ChEBI" id="CHEBI:58066"/>
        <dbReference type="EC" id="1.2.1.88"/>
    </reaction>
</comment>
<dbReference type="Pfam" id="PF01619">
    <property type="entry name" value="Pro_dh"/>
    <property type="match status" value="1"/>
</dbReference>
<dbReference type="GO" id="GO:0003677">
    <property type="term" value="F:DNA binding"/>
    <property type="evidence" value="ECO:0007669"/>
    <property type="project" value="UniProtKB-KW"/>
</dbReference>
<dbReference type="InterPro" id="IPR024089">
    <property type="entry name" value="PRODH_PutA_dom_I/II"/>
</dbReference>
<gene>
    <name evidence="10" type="ORF">IDAT_06970</name>
</gene>
<dbReference type="Gene3D" id="3.20.20.220">
    <property type="match status" value="1"/>
</dbReference>
<dbReference type="GO" id="GO:0003700">
    <property type="term" value="F:DNA-binding transcription factor activity"/>
    <property type="evidence" value="ECO:0007669"/>
    <property type="project" value="InterPro"/>
</dbReference>
<keyword evidence="5" id="KW-0805">Transcription regulation</keyword>
<dbReference type="RefSeq" id="WP_034732204.1">
    <property type="nucleotide sequence ID" value="NZ_JPIN01000006.1"/>
</dbReference>
<keyword evidence="5" id="KW-0285">Flavoprotein</keyword>
<dbReference type="Gene3D" id="3.40.309.10">
    <property type="entry name" value="Aldehyde Dehydrogenase, Chain A, domain 2"/>
    <property type="match status" value="1"/>
</dbReference>
<dbReference type="NCBIfam" id="NF008869">
    <property type="entry name" value="PRK11904.1"/>
    <property type="match status" value="1"/>
</dbReference>
<keyword evidence="5" id="KW-0238">DNA-binding</keyword>
<dbReference type="Pfam" id="PF00171">
    <property type="entry name" value="Aldedh"/>
    <property type="match status" value="1"/>
</dbReference>
<dbReference type="GO" id="GO:0003842">
    <property type="term" value="F:L-glutamate gamma-semialdehyde dehydrogenase activity"/>
    <property type="evidence" value="ECO:0007669"/>
    <property type="project" value="UniProtKB-UniRule"/>
</dbReference>
<evidence type="ECO:0000256" key="6">
    <source>
        <dbReference type="PIRSR" id="PIRSR000197-1"/>
    </source>
</evidence>
<keyword evidence="5" id="KW-0804">Transcription</keyword>